<reference evidence="3" key="1">
    <citation type="submission" date="2015-02" db="EMBL/GenBank/DDBJ databases">
        <authorList>
            <person name="Gon?alves P."/>
        </authorList>
    </citation>
    <scope>NUCLEOTIDE SEQUENCE [LARGE SCALE GENOMIC DNA]</scope>
</reference>
<feature type="non-terminal residue" evidence="2">
    <location>
        <position position="931"/>
    </location>
</feature>
<feature type="compositionally biased region" description="Pro residues" evidence="1">
    <location>
        <begin position="108"/>
        <end position="117"/>
    </location>
</feature>
<accession>A0A0D6EM96</accession>
<dbReference type="EMBL" id="CENE01000011">
    <property type="protein sequence ID" value="CEQ41061.1"/>
    <property type="molecule type" value="Genomic_DNA"/>
</dbReference>
<feature type="compositionally biased region" description="Basic and acidic residues" evidence="1">
    <location>
        <begin position="752"/>
        <end position="765"/>
    </location>
</feature>
<feature type="compositionally biased region" description="Polar residues" evidence="1">
    <location>
        <begin position="285"/>
        <end position="300"/>
    </location>
</feature>
<dbReference type="AlphaFoldDB" id="A0A0D6EM96"/>
<evidence type="ECO:0000256" key="1">
    <source>
        <dbReference type="SAM" id="MobiDB-lite"/>
    </source>
</evidence>
<feature type="compositionally biased region" description="Low complexity" evidence="1">
    <location>
        <begin position="545"/>
        <end position="564"/>
    </location>
</feature>
<feature type="region of interest" description="Disordered" evidence="1">
    <location>
        <begin position="825"/>
        <end position="931"/>
    </location>
</feature>
<feature type="compositionally biased region" description="Polar residues" evidence="1">
    <location>
        <begin position="890"/>
        <end position="900"/>
    </location>
</feature>
<name>A0A0D6EM96_SPOSA</name>
<feature type="region of interest" description="Disordered" evidence="1">
    <location>
        <begin position="545"/>
        <end position="570"/>
    </location>
</feature>
<protein>
    <submittedName>
        <fullName evidence="2">SPOSA6832_02745-mRNA-1:cds</fullName>
    </submittedName>
</protein>
<feature type="non-terminal residue" evidence="2">
    <location>
        <position position="1"/>
    </location>
</feature>
<feature type="region of interest" description="Disordered" evidence="1">
    <location>
        <begin position="276"/>
        <end position="432"/>
    </location>
</feature>
<feature type="region of interest" description="Disordered" evidence="1">
    <location>
        <begin position="1"/>
        <end position="88"/>
    </location>
</feature>
<feature type="region of interest" description="Disordered" evidence="1">
    <location>
        <begin position="100"/>
        <end position="132"/>
    </location>
</feature>
<gene>
    <name evidence="2" type="primary">SPOSA6832_02745</name>
</gene>
<feature type="compositionally biased region" description="Low complexity" evidence="1">
    <location>
        <begin position="312"/>
        <end position="336"/>
    </location>
</feature>
<keyword evidence="3" id="KW-1185">Reference proteome</keyword>
<feature type="region of interest" description="Disordered" evidence="1">
    <location>
        <begin position="743"/>
        <end position="765"/>
    </location>
</feature>
<evidence type="ECO:0000313" key="3">
    <source>
        <dbReference type="Proteomes" id="UP000243876"/>
    </source>
</evidence>
<proteinExistence type="predicted"/>
<sequence>MDSRRPSAPRPPPRNDPGASLSRESATPADRLPQAHRSIIILSPRESPTPTPGSATATRVLSPLPTVRSPPTDEPQHPRTILTAQQPTGDFLSEAYYFSPSGALLPNPRSPSGPIPHLPENEHDADPESADQGYFLLEALRAGSDSRARRLAVAARTSWLTEADEAPQAMELAGSSPLAAAEPEQEDGWVYISGSATSGMGQLSPEERRAARLERIATQADAIEGDGDLQRDLDALRELHELRRELEWEIARGEEGGEPTAGRSIWRVSGASLGFSPKPKRSHIVPTQNSPLSIPRTSSLPRGGRTVPLPFPSTSISPLSSTPRPPASTSSSTFSPSNPPSRLTSQRTPLHFTPRPTLFESTSTVADREARGLPPPSFSSPGGSRYPTWRHPGIEGEEEPASDADGTDRPGTASRAQTYAESRDEPYAWPEARHEPVLAAEAAGDGEGAAGMERTGTIVYHPPSTTLGAGGGTGEARAVRRERADRVLDELRVIAREGDREQGGGARGGGTTRPRRTREEVNALSGRALRSKKCVWLLYCGGSLAPSPASSSSSNPSSPGDDLPAGFSFTAPPQNQGCGALVCSRALLDGVPTKVFVDNGVEEPAASSDLPPVAGKVGDLLDDEDGEGGEKSMGERVGKRGWRGCKGCVTRDLACRRCGNHLGYRLLRPDVICSISRPSYTSYASAVASVPASSAGSASLLLSAGGVTGGGIVDGLLFHFRREGVTALRRRVGERPEEEIGLERARRRREGKGKGKEEEVEDKGARLKEKMPRRGEEMLWKHIPSPQDATRQRDFVDNLISEPSDWISPASETWWLDNAISKHTRKRTASGALVQTEDTDRLSNATTTLGGGPPTGRESLFSPRVRTSSSGSTGTLNRSHAIRVRVPVSSHPSQASSPRAATSGPEATYDRYRSDAQAFQRRVRQRLGESE</sequence>
<organism evidence="2 3">
    <name type="scientific">Sporidiobolus salmonicolor</name>
    <name type="common">Yeast-like fungus</name>
    <name type="synonym">Sporobolomyces salmonicolor</name>
    <dbReference type="NCBI Taxonomy" id="5005"/>
    <lineage>
        <taxon>Eukaryota</taxon>
        <taxon>Fungi</taxon>
        <taxon>Dikarya</taxon>
        <taxon>Basidiomycota</taxon>
        <taxon>Pucciniomycotina</taxon>
        <taxon>Microbotryomycetes</taxon>
        <taxon>Sporidiobolales</taxon>
        <taxon>Sporidiobolaceae</taxon>
        <taxon>Sporobolomyces</taxon>
    </lineage>
</organism>
<feature type="region of interest" description="Disordered" evidence="1">
    <location>
        <begin position="496"/>
        <end position="524"/>
    </location>
</feature>
<evidence type="ECO:0000313" key="2">
    <source>
        <dbReference type="EMBL" id="CEQ41061.1"/>
    </source>
</evidence>
<dbReference type="OrthoDB" id="2526683at2759"/>
<dbReference type="Proteomes" id="UP000243876">
    <property type="component" value="Unassembled WGS sequence"/>
</dbReference>
<feature type="compositionally biased region" description="Basic and acidic residues" evidence="1">
    <location>
        <begin position="421"/>
        <end position="432"/>
    </location>
</feature>